<evidence type="ECO:0000256" key="1">
    <source>
        <dbReference type="SAM" id="MobiDB-lite"/>
    </source>
</evidence>
<gene>
    <name evidence="2" type="ORF">AVEN_138424_1</name>
</gene>
<dbReference type="EMBL" id="BGPR01005912">
    <property type="protein sequence ID" value="GBN14527.1"/>
    <property type="molecule type" value="Genomic_DNA"/>
</dbReference>
<proteinExistence type="predicted"/>
<organism evidence="2 3">
    <name type="scientific">Araneus ventricosus</name>
    <name type="common">Orbweaver spider</name>
    <name type="synonym">Epeira ventricosa</name>
    <dbReference type="NCBI Taxonomy" id="182803"/>
    <lineage>
        <taxon>Eukaryota</taxon>
        <taxon>Metazoa</taxon>
        <taxon>Ecdysozoa</taxon>
        <taxon>Arthropoda</taxon>
        <taxon>Chelicerata</taxon>
        <taxon>Arachnida</taxon>
        <taxon>Araneae</taxon>
        <taxon>Araneomorphae</taxon>
        <taxon>Entelegynae</taxon>
        <taxon>Araneoidea</taxon>
        <taxon>Araneidae</taxon>
        <taxon>Araneus</taxon>
    </lineage>
</organism>
<evidence type="ECO:0000313" key="2">
    <source>
        <dbReference type="EMBL" id="GBN14527.1"/>
    </source>
</evidence>
<evidence type="ECO:0000313" key="3">
    <source>
        <dbReference type="Proteomes" id="UP000499080"/>
    </source>
</evidence>
<accession>A0A4Y2LMG9</accession>
<keyword evidence="3" id="KW-1185">Reference proteome</keyword>
<dbReference type="AlphaFoldDB" id="A0A4Y2LMG9"/>
<feature type="compositionally biased region" description="Polar residues" evidence="1">
    <location>
        <begin position="43"/>
        <end position="55"/>
    </location>
</feature>
<feature type="region of interest" description="Disordered" evidence="1">
    <location>
        <begin position="43"/>
        <end position="70"/>
    </location>
</feature>
<comment type="caution">
    <text evidence="2">The sequence shown here is derived from an EMBL/GenBank/DDBJ whole genome shotgun (WGS) entry which is preliminary data.</text>
</comment>
<name>A0A4Y2LMG9_ARAVE</name>
<protein>
    <submittedName>
        <fullName evidence="2">Uncharacterized protein</fullName>
    </submittedName>
</protein>
<dbReference type="Proteomes" id="UP000499080">
    <property type="component" value="Unassembled WGS sequence"/>
</dbReference>
<reference evidence="2 3" key="1">
    <citation type="journal article" date="2019" name="Sci. Rep.">
        <title>Orb-weaving spider Araneus ventricosus genome elucidates the spidroin gene catalogue.</title>
        <authorList>
            <person name="Kono N."/>
            <person name="Nakamura H."/>
            <person name="Ohtoshi R."/>
            <person name="Moran D.A.P."/>
            <person name="Shinohara A."/>
            <person name="Yoshida Y."/>
            <person name="Fujiwara M."/>
            <person name="Mori M."/>
            <person name="Tomita M."/>
            <person name="Arakawa K."/>
        </authorList>
    </citation>
    <scope>NUCLEOTIDE SEQUENCE [LARGE SCALE GENOMIC DNA]</scope>
</reference>
<sequence>MTTTTPELTPSLQTLVPHQREDVGGTTHDLTYNRPTYTADLQWNPVSNLQPSGSKVENLPLDNRDPPYVNERDISNMQQARWTNFIT</sequence>